<evidence type="ECO:0000256" key="1">
    <source>
        <dbReference type="SAM" id="MobiDB-lite"/>
    </source>
</evidence>
<name>A0AAV7PNJ6_PLEWA</name>
<keyword evidence="3" id="KW-1185">Reference proteome</keyword>
<dbReference type="EMBL" id="JANPWB010000011">
    <property type="protein sequence ID" value="KAJ1129645.1"/>
    <property type="molecule type" value="Genomic_DNA"/>
</dbReference>
<feature type="compositionally biased region" description="Polar residues" evidence="1">
    <location>
        <begin position="33"/>
        <end position="55"/>
    </location>
</feature>
<gene>
    <name evidence="2" type="ORF">NDU88_008011</name>
</gene>
<evidence type="ECO:0000313" key="3">
    <source>
        <dbReference type="Proteomes" id="UP001066276"/>
    </source>
</evidence>
<accession>A0AAV7PNJ6</accession>
<evidence type="ECO:0000313" key="2">
    <source>
        <dbReference type="EMBL" id="KAJ1129645.1"/>
    </source>
</evidence>
<dbReference type="Proteomes" id="UP001066276">
    <property type="component" value="Chromosome 7"/>
</dbReference>
<organism evidence="2 3">
    <name type="scientific">Pleurodeles waltl</name>
    <name type="common">Iberian ribbed newt</name>
    <dbReference type="NCBI Taxonomy" id="8319"/>
    <lineage>
        <taxon>Eukaryota</taxon>
        <taxon>Metazoa</taxon>
        <taxon>Chordata</taxon>
        <taxon>Craniata</taxon>
        <taxon>Vertebrata</taxon>
        <taxon>Euteleostomi</taxon>
        <taxon>Amphibia</taxon>
        <taxon>Batrachia</taxon>
        <taxon>Caudata</taxon>
        <taxon>Salamandroidea</taxon>
        <taxon>Salamandridae</taxon>
        <taxon>Pleurodelinae</taxon>
        <taxon>Pleurodeles</taxon>
    </lineage>
</organism>
<comment type="caution">
    <text evidence="2">The sequence shown here is derived from an EMBL/GenBank/DDBJ whole genome shotgun (WGS) entry which is preliminary data.</text>
</comment>
<protein>
    <submittedName>
        <fullName evidence="2">Uncharacterized protein</fullName>
    </submittedName>
</protein>
<proteinExistence type="predicted"/>
<reference evidence="2" key="1">
    <citation type="journal article" date="2022" name="bioRxiv">
        <title>Sequencing and chromosome-scale assembly of the giantPleurodeles waltlgenome.</title>
        <authorList>
            <person name="Brown T."/>
            <person name="Elewa A."/>
            <person name="Iarovenko S."/>
            <person name="Subramanian E."/>
            <person name="Araus A.J."/>
            <person name="Petzold A."/>
            <person name="Susuki M."/>
            <person name="Suzuki K.-i.T."/>
            <person name="Hayashi T."/>
            <person name="Toyoda A."/>
            <person name="Oliveira C."/>
            <person name="Osipova E."/>
            <person name="Leigh N.D."/>
            <person name="Simon A."/>
            <person name="Yun M.H."/>
        </authorList>
    </citation>
    <scope>NUCLEOTIDE SEQUENCE</scope>
    <source>
        <strain evidence="2">20211129_DDA</strain>
        <tissue evidence="2">Liver</tissue>
    </source>
</reference>
<feature type="compositionally biased region" description="Polar residues" evidence="1">
    <location>
        <begin position="80"/>
        <end position="89"/>
    </location>
</feature>
<sequence>MGAEERPPVDSKSPSAPTHLRACKEVPEPVQSAAGSQSCSTQQPTAPYSSRQTCTVRKLARHPGDPATADGGEERAPGPSKTSGPSATTHLLPAMLQTAPPPLCHQEAPPITPQTSAPAPPLTPR</sequence>
<dbReference type="AlphaFoldDB" id="A0AAV7PNJ6"/>
<feature type="region of interest" description="Disordered" evidence="1">
    <location>
        <begin position="1"/>
        <end position="125"/>
    </location>
</feature>